<dbReference type="Pfam" id="PF08281">
    <property type="entry name" value="Sigma70_r4_2"/>
    <property type="match status" value="1"/>
</dbReference>
<dbReference type="Gene3D" id="1.10.10.10">
    <property type="entry name" value="Winged helix-like DNA-binding domain superfamily/Winged helix DNA-binding domain"/>
    <property type="match status" value="1"/>
</dbReference>
<reference evidence="8" key="1">
    <citation type="submission" date="2021-03" db="EMBL/GenBank/DDBJ databases">
        <title>Acanthopleuribacteraceae sp. M133.</title>
        <authorList>
            <person name="Wang G."/>
        </authorList>
    </citation>
    <scope>NUCLEOTIDE SEQUENCE</scope>
    <source>
        <strain evidence="8">M133</strain>
    </source>
</reference>
<dbReference type="InterPro" id="IPR013324">
    <property type="entry name" value="RNA_pol_sigma_r3/r4-like"/>
</dbReference>
<dbReference type="Pfam" id="PF04542">
    <property type="entry name" value="Sigma70_r2"/>
    <property type="match status" value="1"/>
</dbReference>
<gene>
    <name evidence="8" type="ORF">J3U87_27920</name>
</gene>
<dbReference type="Proteomes" id="UP000663929">
    <property type="component" value="Chromosome"/>
</dbReference>
<dbReference type="InterPro" id="IPR013325">
    <property type="entry name" value="RNA_pol_sigma_r2"/>
</dbReference>
<dbReference type="PANTHER" id="PTHR43133:SF8">
    <property type="entry name" value="RNA POLYMERASE SIGMA FACTOR HI_1459-RELATED"/>
    <property type="match status" value="1"/>
</dbReference>
<dbReference type="RefSeq" id="WP_237379065.1">
    <property type="nucleotide sequence ID" value="NZ_CP071793.1"/>
</dbReference>
<dbReference type="InterPro" id="IPR014284">
    <property type="entry name" value="RNA_pol_sigma-70_dom"/>
</dbReference>
<keyword evidence="3" id="KW-0731">Sigma factor</keyword>
<dbReference type="InterPro" id="IPR007627">
    <property type="entry name" value="RNA_pol_sigma70_r2"/>
</dbReference>
<keyword evidence="5" id="KW-0804">Transcription</keyword>
<keyword evidence="4" id="KW-0238">DNA-binding</keyword>
<evidence type="ECO:0000256" key="5">
    <source>
        <dbReference type="ARBA" id="ARBA00023163"/>
    </source>
</evidence>
<name>A0A8A4TKM2_SULCO</name>
<evidence type="ECO:0000256" key="4">
    <source>
        <dbReference type="ARBA" id="ARBA00023125"/>
    </source>
</evidence>
<evidence type="ECO:0000256" key="1">
    <source>
        <dbReference type="ARBA" id="ARBA00010641"/>
    </source>
</evidence>
<evidence type="ECO:0000313" key="8">
    <source>
        <dbReference type="EMBL" id="QTD49431.1"/>
    </source>
</evidence>
<dbReference type="NCBIfam" id="TIGR02937">
    <property type="entry name" value="sigma70-ECF"/>
    <property type="match status" value="1"/>
</dbReference>
<dbReference type="GO" id="GO:0016987">
    <property type="term" value="F:sigma factor activity"/>
    <property type="evidence" value="ECO:0007669"/>
    <property type="project" value="UniProtKB-KW"/>
</dbReference>
<dbReference type="GO" id="GO:0003677">
    <property type="term" value="F:DNA binding"/>
    <property type="evidence" value="ECO:0007669"/>
    <property type="project" value="UniProtKB-KW"/>
</dbReference>
<evidence type="ECO:0000259" key="6">
    <source>
        <dbReference type="Pfam" id="PF04542"/>
    </source>
</evidence>
<dbReference type="SUPFAM" id="SSF88946">
    <property type="entry name" value="Sigma2 domain of RNA polymerase sigma factors"/>
    <property type="match status" value="1"/>
</dbReference>
<dbReference type="InterPro" id="IPR013249">
    <property type="entry name" value="RNA_pol_sigma70_r4_t2"/>
</dbReference>
<keyword evidence="9" id="KW-1185">Reference proteome</keyword>
<feature type="domain" description="RNA polymerase sigma factor 70 region 4 type 2" evidence="7">
    <location>
        <begin position="153"/>
        <end position="203"/>
    </location>
</feature>
<evidence type="ECO:0000256" key="2">
    <source>
        <dbReference type="ARBA" id="ARBA00023015"/>
    </source>
</evidence>
<dbReference type="InterPro" id="IPR039425">
    <property type="entry name" value="RNA_pol_sigma-70-like"/>
</dbReference>
<evidence type="ECO:0000313" key="9">
    <source>
        <dbReference type="Proteomes" id="UP000663929"/>
    </source>
</evidence>
<dbReference type="SUPFAM" id="SSF88659">
    <property type="entry name" value="Sigma3 and sigma4 domains of RNA polymerase sigma factors"/>
    <property type="match status" value="1"/>
</dbReference>
<accession>A0A8A4TKM2</accession>
<dbReference type="EMBL" id="CP071793">
    <property type="protein sequence ID" value="QTD49431.1"/>
    <property type="molecule type" value="Genomic_DNA"/>
</dbReference>
<organism evidence="8 9">
    <name type="scientific">Sulfidibacter corallicola</name>
    <dbReference type="NCBI Taxonomy" id="2818388"/>
    <lineage>
        <taxon>Bacteria</taxon>
        <taxon>Pseudomonadati</taxon>
        <taxon>Acidobacteriota</taxon>
        <taxon>Holophagae</taxon>
        <taxon>Acanthopleuribacterales</taxon>
        <taxon>Acanthopleuribacteraceae</taxon>
        <taxon>Sulfidibacter</taxon>
    </lineage>
</organism>
<keyword evidence="2" id="KW-0805">Transcription regulation</keyword>
<dbReference type="Gene3D" id="1.10.1740.10">
    <property type="match status" value="1"/>
</dbReference>
<feature type="domain" description="RNA polymerase sigma-70 region 2" evidence="6">
    <location>
        <begin position="49"/>
        <end position="115"/>
    </location>
</feature>
<comment type="similarity">
    <text evidence="1">Belongs to the sigma-70 factor family. ECF subfamily.</text>
</comment>
<dbReference type="PANTHER" id="PTHR43133">
    <property type="entry name" value="RNA POLYMERASE ECF-TYPE SIGMA FACTO"/>
    <property type="match status" value="1"/>
</dbReference>
<evidence type="ECO:0000256" key="3">
    <source>
        <dbReference type="ARBA" id="ARBA00023082"/>
    </source>
</evidence>
<dbReference type="AlphaFoldDB" id="A0A8A4TKM2"/>
<evidence type="ECO:0000259" key="7">
    <source>
        <dbReference type="Pfam" id="PF08281"/>
    </source>
</evidence>
<proteinExistence type="inferred from homology"/>
<dbReference type="InterPro" id="IPR036388">
    <property type="entry name" value="WH-like_DNA-bd_sf"/>
</dbReference>
<sequence>MKKSFGCEFVHNSIRPASTEYNPQFEHRKASPDPSPEKEDFEEFWNYWQEHEQKLFNRCLYLSGGNRHDAEDALSDCMIKAYNYASNATNKIKNKKAWLMQVIHNHFIDLYRKRKSVQFADESSNTLVETSDTLALAPNQECHMVHQEKLVQVLKSADELPKKLKQTFYMHFIQDLSYKSMANQGGITVPNARKRVQLVRERLRKKLETGNGS</sequence>
<protein>
    <submittedName>
        <fullName evidence="8">RNA polymerase sigma factor</fullName>
    </submittedName>
</protein>
<dbReference type="KEGG" id="scor:J3U87_27920"/>
<dbReference type="GO" id="GO:0006352">
    <property type="term" value="P:DNA-templated transcription initiation"/>
    <property type="evidence" value="ECO:0007669"/>
    <property type="project" value="InterPro"/>
</dbReference>